<comment type="caution">
    <text evidence="4">The sequence shown here is derived from an EMBL/GenBank/DDBJ whole genome shotgun (WGS) entry which is preliminary data.</text>
</comment>
<feature type="coiled-coil region" evidence="1">
    <location>
        <begin position="72"/>
        <end position="99"/>
    </location>
</feature>
<proteinExistence type="predicted"/>
<evidence type="ECO:0000256" key="1">
    <source>
        <dbReference type="SAM" id="Coils"/>
    </source>
</evidence>
<dbReference type="EMBL" id="JAMKFB020000009">
    <property type="protein sequence ID" value="KAL0185438.1"/>
    <property type="molecule type" value="Genomic_DNA"/>
</dbReference>
<feature type="compositionally biased region" description="Basic and acidic residues" evidence="2">
    <location>
        <begin position="33"/>
        <end position="42"/>
    </location>
</feature>
<dbReference type="Proteomes" id="UP001529510">
    <property type="component" value="Unassembled WGS sequence"/>
</dbReference>
<evidence type="ECO:0000256" key="3">
    <source>
        <dbReference type="SAM" id="SignalP"/>
    </source>
</evidence>
<evidence type="ECO:0000313" key="5">
    <source>
        <dbReference type="Proteomes" id="UP001529510"/>
    </source>
</evidence>
<protein>
    <submittedName>
        <fullName evidence="4">Uncharacterized protein</fullName>
    </submittedName>
</protein>
<feature type="region of interest" description="Disordered" evidence="2">
    <location>
        <begin position="33"/>
        <end position="55"/>
    </location>
</feature>
<gene>
    <name evidence="4" type="ORF">M9458_021135</name>
</gene>
<organism evidence="4 5">
    <name type="scientific">Cirrhinus mrigala</name>
    <name type="common">Mrigala</name>
    <dbReference type="NCBI Taxonomy" id="683832"/>
    <lineage>
        <taxon>Eukaryota</taxon>
        <taxon>Metazoa</taxon>
        <taxon>Chordata</taxon>
        <taxon>Craniata</taxon>
        <taxon>Vertebrata</taxon>
        <taxon>Euteleostomi</taxon>
        <taxon>Actinopterygii</taxon>
        <taxon>Neopterygii</taxon>
        <taxon>Teleostei</taxon>
        <taxon>Ostariophysi</taxon>
        <taxon>Cypriniformes</taxon>
        <taxon>Cyprinidae</taxon>
        <taxon>Labeoninae</taxon>
        <taxon>Labeonini</taxon>
        <taxon>Cirrhinus</taxon>
    </lineage>
</organism>
<keyword evidence="1" id="KW-0175">Coiled coil</keyword>
<keyword evidence="5" id="KW-1185">Reference proteome</keyword>
<dbReference type="AlphaFoldDB" id="A0ABD0QGT0"/>
<reference evidence="4 5" key="1">
    <citation type="submission" date="2024-05" db="EMBL/GenBank/DDBJ databases">
        <title>Genome sequencing and assembly of Indian major carp, Cirrhinus mrigala (Hamilton, 1822).</title>
        <authorList>
            <person name="Mohindra V."/>
            <person name="Chowdhury L.M."/>
            <person name="Lal K."/>
            <person name="Jena J.K."/>
        </authorList>
    </citation>
    <scope>NUCLEOTIDE SEQUENCE [LARGE SCALE GENOMIC DNA]</scope>
    <source>
        <strain evidence="4">CM1030</strain>
        <tissue evidence="4">Blood</tissue>
    </source>
</reference>
<feature type="signal peptide" evidence="3">
    <location>
        <begin position="1"/>
        <end position="19"/>
    </location>
</feature>
<evidence type="ECO:0000313" key="4">
    <source>
        <dbReference type="EMBL" id="KAL0185438.1"/>
    </source>
</evidence>
<accession>A0ABD0QGT0</accession>
<evidence type="ECO:0000256" key="2">
    <source>
        <dbReference type="SAM" id="MobiDB-lite"/>
    </source>
</evidence>
<sequence>MKGLLCILLLLETFVFVAQQKLDRGLGENEIRQQLGNEDRRQNPPQTDSRCDASADSQPYCHLSFSDIHTALRELTATVTELKVNIRALETQLKEELNKKTDGILPEHSLFYQFLSEENTSAIHCIV</sequence>
<feature type="chain" id="PRO_5044801594" evidence="3">
    <location>
        <begin position="20"/>
        <end position="127"/>
    </location>
</feature>
<keyword evidence="3" id="KW-0732">Signal</keyword>
<feature type="non-terminal residue" evidence="4">
    <location>
        <position position="127"/>
    </location>
</feature>
<name>A0ABD0QGT0_CIRMR</name>